<dbReference type="InterPro" id="IPR049899">
    <property type="entry name" value="Znf_C2HC_C3H"/>
</dbReference>
<evidence type="ECO:0000256" key="4">
    <source>
        <dbReference type="PROSITE-ProRule" id="PRU01371"/>
    </source>
</evidence>
<dbReference type="Gene3D" id="3.30.160.60">
    <property type="entry name" value="Classic Zinc Finger"/>
    <property type="match status" value="1"/>
</dbReference>
<evidence type="ECO:0000259" key="6">
    <source>
        <dbReference type="PROSITE" id="PS52027"/>
    </source>
</evidence>
<evidence type="ECO:0000313" key="7">
    <source>
        <dbReference type="EMBL" id="CAD9352445.1"/>
    </source>
</evidence>
<feature type="compositionally biased region" description="Polar residues" evidence="5">
    <location>
        <begin position="106"/>
        <end position="116"/>
    </location>
</feature>
<evidence type="ECO:0000256" key="3">
    <source>
        <dbReference type="ARBA" id="ARBA00022833"/>
    </source>
</evidence>
<keyword evidence="1" id="KW-0479">Metal-binding</keyword>
<feature type="region of interest" description="Disordered" evidence="5">
    <location>
        <begin position="97"/>
        <end position="116"/>
    </location>
</feature>
<feature type="domain" description="C2HC/C3H-type" evidence="6">
    <location>
        <begin position="8"/>
        <end position="37"/>
    </location>
</feature>
<dbReference type="PROSITE" id="PS52027">
    <property type="entry name" value="ZF_C2HC_C3H"/>
    <property type="match status" value="1"/>
</dbReference>
<name>A0A7S2ER90_TRICV</name>
<reference evidence="7" key="1">
    <citation type="submission" date="2021-01" db="EMBL/GenBank/DDBJ databases">
        <authorList>
            <person name="Corre E."/>
            <person name="Pelletier E."/>
            <person name="Niang G."/>
            <person name="Scheremetjew M."/>
            <person name="Finn R."/>
            <person name="Kale V."/>
            <person name="Holt S."/>
            <person name="Cochrane G."/>
            <person name="Meng A."/>
            <person name="Brown T."/>
            <person name="Cohen L."/>
        </authorList>
    </citation>
    <scope>NUCLEOTIDE SEQUENCE</scope>
    <source>
        <strain evidence="7">Grunow 1884</strain>
    </source>
</reference>
<sequence>MGGTKRPPTIVCYICGREFGTRSVHIHSKTCSKMWSAEQDKLPETERRPCPEAPPGFESLVRASLGKKPVDDGSGDALLDKMKKGATIDEMLQEYNDEAFRKNDQENLSPNFAQRP</sequence>
<protein>
    <recommendedName>
        <fullName evidence="6">C2HC/C3H-type domain-containing protein</fullName>
    </recommendedName>
</protein>
<proteinExistence type="predicted"/>
<evidence type="ECO:0000256" key="2">
    <source>
        <dbReference type="ARBA" id="ARBA00022771"/>
    </source>
</evidence>
<keyword evidence="2 4" id="KW-0863">Zinc-finger</keyword>
<keyword evidence="3" id="KW-0862">Zinc</keyword>
<dbReference type="GO" id="GO:0008270">
    <property type="term" value="F:zinc ion binding"/>
    <property type="evidence" value="ECO:0007669"/>
    <property type="project" value="UniProtKB-KW"/>
</dbReference>
<dbReference type="AlphaFoldDB" id="A0A7S2ER90"/>
<organism evidence="7">
    <name type="scientific">Trieres chinensis</name>
    <name type="common">Marine centric diatom</name>
    <name type="synonym">Odontella sinensis</name>
    <dbReference type="NCBI Taxonomy" id="1514140"/>
    <lineage>
        <taxon>Eukaryota</taxon>
        <taxon>Sar</taxon>
        <taxon>Stramenopiles</taxon>
        <taxon>Ochrophyta</taxon>
        <taxon>Bacillariophyta</taxon>
        <taxon>Mediophyceae</taxon>
        <taxon>Biddulphiophycidae</taxon>
        <taxon>Eupodiscales</taxon>
        <taxon>Parodontellaceae</taxon>
        <taxon>Trieres</taxon>
    </lineage>
</organism>
<gene>
    <name evidence="7" type="ORF">OSIN01602_LOCUS16488</name>
</gene>
<evidence type="ECO:0000256" key="5">
    <source>
        <dbReference type="SAM" id="MobiDB-lite"/>
    </source>
</evidence>
<dbReference type="EMBL" id="HBGO01028648">
    <property type="protein sequence ID" value="CAD9352445.1"/>
    <property type="molecule type" value="Transcribed_RNA"/>
</dbReference>
<accession>A0A7S2ER90</accession>
<evidence type="ECO:0000256" key="1">
    <source>
        <dbReference type="ARBA" id="ARBA00022723"/>
    </source>
</evidence>